<accession>A0AA96LP77</accession>
<organism evidence="17 18">
    <name type="scientific">Paenibacillus roseopurpureus</name>
    <dbReference type="NCBI Taxonomy" id="2918901"/>
    <lineage>
        <taxon>Bacteria</taxon>
        <taxon>Bacillati</taxon>
        <taxon>Bacillota</taxon>
        <taxon>Bacilli</taxon>
        <taxon>Bacillales</taxon>
        <taxon>Paenibacillaceae</taxon>
        <taxon>Paenibacillus</taxon>
    </lineage>
</organism>
<dbReference type="InterPro" id="IPR013783">
    <property type="entry name" value="Ig-like_fold"/>
</dbReference>
<comment type="pathway">
    <text evidence="3">Glycan metabolism; N-glycan degradation.</text>
</comment>
<dbReference type="PANTHER" id="PTHR43730">
    <property type="entry name" value="BETA-MANNOSIDASE"/>
    <property type="match status" value="1"/>
</dbReference>
<dbReference type="SUPFAM" id="SSF49303">
    <property type="entry name" value="beta-Galactosidase/glucuronidase domain"/>
    <property type="match status" value="3"/>
</dbReference>
<keyword evidence="8" id="KW-0325">Glycoprotein</keyword>
<evidence type="ECO:0000256" key="1">
    <source>
        <dbReference type="ARBA" id="ARBA00000829"/>
    </source>
</evidence>
<evidence type="ECO:0000259" key="15">
    <source>
        <dbReference type="Pfam" id="PF17786"/>
    </source>
</evidence>
<evidence type="ECO:0000259" key="13">
    <source>
        <dbReference type="Pfam" id="PF00703"/>
    </source>
</evidence>
<name>A0AA96LP77_9BACL</name>
<evidence type="ECO:0000313" key="17">
    <source>
        <dbReference type="EMBL" id="WNR45405.1"/>
    </source>
</evidence>
<proteinExistence type="inferred from homology"/>
<evidence type="ECO:0000256" key="6">
    <source>
        <dbReference type="ARBA" id="ARBA00022525"/>
    </source>
</evidence>
<evidence type="ECO:0000256" key="12">
    <source>
        <dbReference type="ARBA" id="ARBA00041614"/>
    </source>
</evidence>
<sequence length="818" mass="94550">MQTYSLNGDWRFRRWGGGEWREGKVPGSVLTDMICLEELPENLFVRDSELRLQSLLEADYEYEKSFMSSCEWFEYDKLLLRMEGIDTIAEIRLNGKLLAQTDNMHRTYEWDVLELLCHGENVLHIVLRSASRHIREKQEMDPLWGITMCQAGYPHIRKAHYMFGWDWGAYVPDSGIWRNVALVGLHSGRLAETQFKQTHVDDRVQLQVAIRLERTDCLPLLVEMQVTEPHGRRWTTITSVIQEAELALVIEQPLLWWPNGLGQQPLYEVKLVVKHGGDLLEEKTYRIGLRTIKVSMDKDEWGREFAFQVNGTKIFAAGACYIPEDHVLGRRTPEKTEQLLRDARESNFNCIRVWGGGFYPDDHFYDMCDQLGLLVWQDLMFACAQYRLTDAFRDTVLHEVEDNVKRIRHHASLAMVCGNNELEMFWEAGVIPHDDRLRSDYLMLFEQLLPPLLNQLCPDILYWPSSPSSGGGFKEANGQSTGNSHNWGVWFSNQPTISYRNSFSRFVSEYGAQSMACLSTIESFTAKEDHNLFSPIMELHQKNPDGNRKILHHITEQFRFPKDFSSLIYLSQVMQAESVRCGAEHWRRNRGRCSGSLYWQLNDCYPGHSWSSIDYGGRWKALQYAAKRFYSPLLLSVWRHEDGVSLDVCNETLHACEGNVYWAILRYDGGILQEGREAVHLKPGSSTHLLHMRQPDEMDNRLGSGVYVQAELRDSNDRMVSRGTGLFRKPKELQLPKPNLKLAWTKEKDDWKLTLKSDQLALFVEVVVEGSDLPLSDNFFDLHPGQSYSIRLSGSNWHGSPEEMAARTIVRSYVDSYH</sequence>
<dbReference type="KEGG" id="proo:MJB10_04520"/>
<dbReference type="GO" id="GO:0005975">
    <property type="term" value="P:carbohydrate metabolic process"/>
    <property type="evidence" value="ECO:0007669"/>
    <property type="project" value="InterPro"/>
</dbReference>
<dbReference type="SUPFAM" id="SSF51445">
    <property type="entry name" value="(Trans)glycosidases"/>
    <property type="match status" value="1"/>
</dbReference>
<comment type="subunit">
    <text evidence="4">Homodimer.</text>
</comment>
<dbReference type="GO" id="GO:0004567">
    <property type="term" value="F:beta-mannosidase activity"/>
    <property type="evidence" value="ECO:0007669"/>
    <property type="project" value="UniProtKB-EC"/>
</dbReference>
<feature type="domain" description="Beta-mannosidase Ig-fold" evidence="14">
    <location>
        <begin position="735"/>
        <end position="815"/>
    </location>
</feature>
<dbReference type="Proteomes" id="UP001304650">
    <property type="component" value="Chromosome"/>
</dbReference>
<dbReference type="Pfam" id="PF22666">
    <property type="entry name" value="Glyco_hydro_2_N2"/>
    <property type="match status" value="1"/>
</dbReference>
<dbReference type="AlphaFoldDB" id="A0AA96LP77"/>
<dbReference type="FunFam" id="3.20.20.80:FF:000050">
    <property type="entry name" value="Beta-mannosidase B"/>
    <property type="match status" value="1"/>
</dbReference>
<gene>
    <name evidence="17" type="ORF">MJB10_04520</name>
</gene>
<evidence type="ECO:0000259" key="14">
    <source>
        <dbReference type="Pfam" id="PF17753"/>
    </source>
</evidence>
<keyword evidence="7 17" id="KW-0378">Hydrolase</keyword>
<comment type="subcellular location">
    <subcellularLocation>
        <location evidence="2">Secreted</location>
    </subcellularLocation>
</comment>
<dbReference type="InterPro" id="IPR041447">
    <property type="entry name" value="Mannosidase_ig"/>
</dbReference>
<comment type="catalytic activity">
    <reaction evidence="1">
        <text>Hydrolysis of terminal, non-reducing beta-D-mannose residues in beta-D-mannosides.</text>
        <dbReference type="EC" id="3.2.1.25"/>
    </reaction>
</comment>
<dbReference type="InterPro" id="IPR054593">
    <property type="entry name" value="Beta-mannosidase-like_N2"/>
</dbReference>
<dbReference type="Pfam" id="PF17786">
    <property type="entry name" value="Mannosidase_ig"/>
    <property type="match status" value="1"/>
</dbReference>
<dbReference type="InterPro" id="IPR006102">
    <property type="entry name" value="Ig-like_GH2"/>
</dbReference>
<reference evidence="17" key="1">
    <citation type="submission" date="2022-02" db="EMBL/GenBank/DDBJ databases">
        <title>Paenibacillus sp. MBLB1832 Whole Genome Shotgun Sequencing.</title>
        <authorList>
            <person name="Hwang C.Y."/>
            <person name="Cho E.-S."/>
            <person name="Seo M.-J."/>
        </authorList>
    </citation>
    <scope>NUCLEOTIDE SEQUENCE</scope>
    <source>
        <strain evidence="17">MBLB1832</strain>
    </source>
</reference>
<evidence type="ECO:0000256" key="10">
    <source>
        <dbReference type="ARBA" id="ARBA00038429"/>
    </source>
</evidence>
<dbReference type="GO" id="GO:0006516">
    <property type="term" value="P:glycoprotein catabolic process"/>
    <property type="evidence" value="ECO:0007669"/>
    <property type="project" value="TreeGrafter"/>
</dbReference>
<dbReference type="InterPro" id="IPR036156">
    <property type="entry name" value="Beta-gal/glucu_dom_sf"/>
</dbReference>
<evidence type="ECO:0000256" key="3">
    <source>
        <dbReference type="ARBA" id="ARBA00004740"/>
    </source>
</evidence>
<dbReference type="PANTHER" id="PTHR43730:SF1">
    <property type="entry name" value="BETA-MANNOSIDASE"/>
    <property type="match status" value="1"/>
</dbReference>
<dbReference type="SUPFAM" id="SSF49785">
    <property type="entry name" value="Galactose-binding domain-like"/>
    <property type="match status" value="1"/>
</dbReference>
<evidence type="ECO:0000259" key="16">
    <source>
        <dbReference type="Pfam" id="PF22666"/>
    </source>
</evidence>
<evidence type="ECO:0000256" key="11">
    <source>
        <dbReference type="ARBA" id="ARBA00041069"/>
    </source>
</evidence>
<comment type="similarity">
    <text evidence="10">Belongs to the glycosyl hydrolase 2 family. Beta-mannosidase B subfamily.</text>
</comment>
<evidence type="ECO:0000313" key="18">
    <source>
        <dbReference type="Proteomes" id="UP001304650"/>
    </source>
</evidence>
<dbReference type="Pfam" id="PF00703">
    <property type="entry name" value="Glyco_hydro_2"/>
    <property type="match status" value="1"/>
</dbReference>
<dbReference type="EMBL" id="CP130319">
    <property type="protein sequence ID" value="WNR45405.1"/>
    <property type="molecule type" value="Genomic_DNA"/>
</dbReference>
<keyword evidence="9" id="KW-0326">Glycosidase</keyword>
<dbReference type="Gene3D" id="2.60.40.10">
    <property type="entry name" value="Immunoglobulins"/>
    <property type="match status" value="2"/>
</dbReference>
<feature type="domain" description="Mannosidase Ig/CBM-like" evidence="15">
    <location>
        <begin position="644"/>
        <end position="732"/>
    </location>
</feature>
<dbReference type="EC" id="3.2.1.25" evidence="5"/>
<evidence type="ECO:0000256" key="7">
    <source>
        <dbReference type="ARBA" id="ARBA00022801"/>
    </source>
</evidence>
<evidence type="ECO:0000256" key="8">
    <source>
        <dbReference type="ARBA" id="ARBA00023180"/>
    </source>
</evidence>
<dbReference type="GO" id="GO:0005576">
    <property type="term" value="C:extracellular region"/>
    <property type="evidence" value="ECO:0007669"/>
    <property type="project" value="UniProtKB-SubCell"/>
</dbReference>
<dbReference type="InterPro" id="IPR017853">
    <property type="entry name" value="GH"/>
</dbReference>
<dbReference type="Gene3D" id="3.20.20.80">
    <property type="entry name" value="Glycosidases"/>
    <property type="match status" value="1"/>
</dbReference>
<evidence type="ECO:0000256" key="4">
    <source>
        <dbReference type="ARBA" id="ARBA00011738"/>
    </source>
</evidence>
<keyword evidence="6" id="KW-0964">Secreted</keyword>
<evidence type="ECO:0000256" key="9">
    <source>
        <dbReference type="ARBA" id="ARBA00023295"/>
    </source>
</evidence>
<dbReference type="RefSeq" id="WP_314802125.1">
    <property type="nucleotide sequence ID" value="NZ_CP130319.1"/>
</dbReference>
<dbReference type="InterPro" id="IPR050887">
    <property type="entry name" value="Beta-mannosidase_GH2"/>
</dbReference>
<evidence type="ECO:0000256" key="5">
    <source>
        <dbReference type="ARBA" id="ARBA00012754"/>
    </source>
</evidence>
<dbReference type="InterPro" id="IPR008979">
    <property type="entry name" value="Galactose-bd-like_sf"/>
</dbReference>
<evidence type="ECO:0000256" key="2">
    <source>
        <dbReference type="ARBA" id="ARBA00004613"/>
    </source>
</evidence>
<feature type="domain" description="Beta-mannosidase-like galactose-binding" evidence="16">
    <location>
        <begin position="10"/>
        <end position="178"/>
    </location>
</feature>
<dbReference type="InterPro" id="IPR041625">
    <property type="entry name" value="Beta-mannosidase_Ig"/>
</dbReference>
<protein>
    <recommendedName>
        <fullName evidence="11">Beta-mannosidase B</fullName>
        <ecNumber evidence="5">3.2.1.25</ecNumber>
    </recommendedName>
    <alternativeName>
        <fullName evidence="12">Mannanase B</fullName>
    </alternativeName>
</protein>
<dbReference type="Gene3D" id="2.60.120.260">
    <property type="entry name" value="Galactose-binding domain-like"/>
    <property type="match status" value="1"/>
</dbReference>
<feature type="domain" description="Glycoside hydrolase family 2 immunoglobulin-like beta-sandwich" evidence="13">
    <location>
        <begin position="192"/>
        <end position="290"/>
    </location>
</feature>
<dbReference type="Pfam" id="PF17753">
    <property type="entry name" value="Ig_mannosidase"/>
    <property type="match status" value="1"/>
</dbReference>
<keyword evidence="18" id="KW-1185">Reference proteome</keyword>